<name>A0AAE1D2G1_9GAST</name>
<reference evidence="1" key="1">
    <citation type="journal article" date="2023" name="G3 (Bethesda)">
        <title>A reference genome for the long-term kleptoplast-retaining sea slug Elysia crispata morphotype clarki.</title>
        <authorList>
            <person name="Eastman K.E."/>
            <person name="Pendleton A.L."/>
            <person name="Shaikh M.A."/>
            <person name="Suttiyut T."/>
            <person name="Ogas R."/>
            <person name="Tomko P."/>
            <person name="Gavelis G."/>
            <person name="Widhalm J.R."/>
            <person name="Wisecaver J.H."/>
        </authorList>
    </citation>
    <scope>NUCLEOTIDE SEQUENCE</scope>
    <source>
        <strain evidence="1">ECLA1</strain>
    </source>
</reference>
<dbReference type="AlphaFoldDB" id="A0AAE1D2G1"/>
<protein>
    <submittedName>
        <fullName evidence="1">Uncharacterized protein</fullName>
    </submittedName>
</protein>
<dbReference type="Proteomes" id="UP001283361">
    <property type="component" value="Unassembled WGS sequence"/>
</dbReference>
<comment type="caution">
    <text evidence="1">The sequence shown here is derived from an EMBL/GenBank/DDBJ whole genome shotgun (WGS) entry which is preliminary data.</text>
</comment>
<accession>A0AAE1D2G1</accession>
<gene>
    <name evidence="1" type="ORF">RRG08_024134</name>
</gene>
<keyword evidence="2" id="KW-1185">Reference proteome</keyword>
<sequence>MVVCGNFYRVHCPPRRPAPESELHGVSHSQFLFTGSLHRTAWRFPLSVPFQRFSTQNCMVFPTPSSFSTVLYTELHGVSHSQFLFTGSLHRTAWCFPLSVHFQQFPTQNCMVFPTLSSLSPVICTERHGVSHSQFTMNGSLHRTAWCFPLSVHHERFFTQNGMVFPTLSSLSPVICTELHDVSHSQFPFNGSLHRTA</sequence>
<evidence type="ECO:0000313" key="1">
    <source>
        <dbReference type="EMBL" id="KAK3754056.1"/>
    </source>
</evidence>
<organism evidence="1 2">
    <name type="scientific">Elysia crispata</name>
    <name type="common">lettuce slug</name>
    <dbReference type="NCBI Taxonomy" id="231223"/>
    <lineage>
        <taxon>Eukaryota</taxon>
        <taxon>Metazoa</taxon>
        <taxon>Spiralia</taxon>
        <taxon>Lophotrochozoa</taxon>
        <taxon>Mollusca</taxon>
        <taxon>Gastropoda</taxon>
        <taxon>Heterobranchia</taxon>
        <taxon>Euthyneura</taxon>
        <taxon>Panpulmonata</taxon>
        <taxon>Sacoglossa</taxon>
        <taxon>Placobranchoidea</taxon>
        <taxon>Plakobranchidae</taxon>
        <taxon>Elysia</taxon>
    </lineage>
</organism>
<evidence type="ECO:0000313" key="2">
    <source>
        <dbReference type="Proteomes" id="UP001283361"/>
    </source>
</evidence>
<proteinExistence type="predicted"/>
<dbReference type="EMBL" id="JAWDGP010005686">
    <property type="protein sequence ID" value="KAK3754056.1"/>
    <property type="molecule type" value="Genomic_DNA"/>
</dbReference>